<dbReference type="SUPFAM" id="SSF53474">
    <property type="entry name" value="alpha/beta-Hydrolases"/>
    <property type="match status" value="1"/>
</dbReference>
<organism evidence="3 4">
    <name type="scientific">Aquimarina litoralis</name>
    <dbReference type="NCBI Taxonomy" id="584605"/>
    <lineage>
        <taxon>Bacteria</taxon>
        <taxon>Pseudomonadati</taxon>
        <taxon>Bacteroidota</taxon>
        <taxon>Flavobacteriia</taxon>
        <taxon>Flavobacteriales</taxon>
        <taxon>Flavobacteriaceae</taxon>
        <taxon>Aquimarina</taxon>
    </lineage>
</organism>
<dbReference type="PANTHER" id="PTHR43358">
    <property type="entry name" value="ALPHA/BETA-HYDROLASE"/>
    <property type="match status" value="1"/>
</dbReference>
<accession>A0ABP3UDF3</accession>
<dbReference type="Pfam" id="PF00326">
    <property type="entry name" value="Peptidase_S9"/>
    <property type="match status" value="1"/>
</dbReference>
<comment type="caution">
    <text evidence="3">The sequence shown here is derived from an EMBL/GenBank/DDBJ whole genome shotgun (WGS) entry which is preliminary data.</text>
</comment>
<sequence>MLKKILKIVLLIVIVVGVIMGFYVHNSAPYAIIKPLRINEKLTPSDLELESESIEVSATDTIKLKGYWIKSKLATKKGIIIFVHGIGSCKEHGLGVAKLLSEQGIETIVFDGRAHGESDGEFTTYGFYEKKDISKIVDWIQAKNENINIGIWGNSLGGAIAIQALAFDNRIKFGVIESTFTEMDQVVYDYSKKMMKGIIIKPISDYALRRAGEIADFDPNQVKPILSVKKIQQPVLIAHGDADKNIDVTYGKQLYESLKSEDKELIIVEDGGHVGLAEQGGAAYTKKLMAFINKYLE</sequence>
<keyword evidence="1" id="KW-1133">Transmembrane helix</keyword>
<dbReference type="PANTHER" id="PTHR43358:SF4">
    <property type="entry name" value="ALPHA_BETA HYDROLASE FOLD-1 DOMAIN-CONTAINING PROTEIN"/>
    <property type="match status" value="1"/>
</dbReference>
<feature type="transmembrane region" description="Helical" evidence="1">
    <location>
        <begin position="5"/>
        <end position="24"/>
    </location>
</feature>
<dbReference type="InterPro" id="IPR029058">
    <property type="entry name" value="AB_hydrolase_fold"/>
</dbReference>
<feature type="domain" description="Peptidase S9 prolyl oligopeptidase catalytic" evidence="2">
    <location>
        <begin position="98"/>
        <end position="296"/>
    </location>
</feature>
<dbReference type="RefSeq" id="WP_343913828.1">
    <property type="nucleotide sequence ID" value="NZ_BAAAGE010000004.1"/>
</dbReference>
<dbReference type="Gene3D" id="3.40.50.1820">
    <property type="entry name" value="alpha/beta hydrolase"/>
    <property type="match status" value="1"/>
</dbReference>
<dbReference type="InterPro" id="IPR001375">
    <property type="entry name" value="Peptidase_S9_cat"/>
</dbReference>
<gene>
    <name evidence="3" type="ORF">GCM10009430_37860</name>
</gene>
<evidence type="ECO:0000259" key="2">
    <source>
        <dbReference type="Pfam" id="PF00326"/>
    </source>
</evidence>
<keyword evidence="1" id="KW-0812">Transmembrane</keyword>
<dbReference type="Proteomes" id="UP001501758">
    <property type="component" value="Unassembled WGS sequence"/>
</dbReference>
<protein>
    <submittedName>
        <fullName evidence="3">Alpha/beta hydrolase</fullName>
    </submittedName>
</protein>
<reference evidence="4" key="1">
    <citation type="journal article" date="2019" name="Int. J. Syst. Evol. Microbiol.">
        <title>The Global Catalogue of Microorganisms (GCM) 10K type strain sequencing project: providing services to taxonomists for standard genome sequencing and annotation.</title>
        <authorList>
            <consortium name="The Broad Institute Genomics Platform"/>
            <consortium name="The Broad Institute Genome Sequencing Center for Infectious Disease"/>
            <person name="Wu L."/>
            <person name="Ma J."/>
        </authorList>
    </citation>
    <scope>NUCLEOTIDE SEQUENCE [LARGE SCALE GENOMIC DNA]</scope>
    <source>
        <strain evidence="4">JCM 15974</strain>
    </source>
</reference>
<evidence type="ECO:0000313" key="4">
    <source>
        <dbReference type="Proteomes" id="UP001501758"/>
    </source>
</evidence>
<evidence type="ECO:0000313" key="3">
    <source>
        <dbReference type="EMBL" id="GAA0728612.1"/>
    </source>
</evidence>
<keyword evidence="1" id="KW-0472">Membrane</keyword>
<evidence type="ECO:0000256" key="1">
    <source>
        <dbReference type="SAM" id="Phobius"/>
    </source>
</evidence>
<keyword evidence="3" id="KW-0378">Hydrolase</keyword>
<dbReference type="GO" id="GO:0016787">
    <property type="term" value="F:hydrolase activity"/>
    <property type="evidence" value="ECO:0007669"/>
    <property type="project" value="UniProtKB-KW"/>
</dbReference>
<keyword evidence="4" id="KW-1185">Reference proteome</keyword>
<proteinExistence type="predicted"/>
<dbReference type="EMBL" id="BAAAGE010000004">
    <property type="protein sequence ID" value="GAA0728612.1"/>
    <property type="molecule type" value="Genomic_DNA"/>
</dbReference>
<name>A0ABP3UDF3_9FLAO</name>
<dbReference type="InterPro" id="IPR052920">
    <property type="entry name" value="DNA-binding_regulatory"/>
</dbReference>